<gene>
    <name evidence="1" type="ORF">GU926_08195</name>
</gene>
<evidence type="ECO:0000313" key="1">
    <source>
        <dbReference type="EMBL" id="QHL87416.1"/>
    </source>
</evidence>
<keyword evidence="2" id="KW-1185">Reference proteome</keyword>
<sequence>MPDSLIPKPKNDTRLDRIYNSYIEEDGDLLLSEKDKEVREQLEAAWGLLVQYHSFEQAVPLLTSRFKISRATAYRVINQCTQLFGDVTQVSKQGLRHILYEYSMKVFQLAATQRPPDLGAMNRAIKNMAMLKGLDQTDVNGYDAELMEAHTYVMQLMTATGTSRVINLENIPETDYELVVDSVQQQGLGDSWEHEETEKDEDDE</sequence>
<dbReference type="KEGG" id="nib:GU926_08195"/>
<dbReference type="AlphaFoldDB" id="A0A6P1NU70"/>
<evidence type="ECO:0000313" key="2">
    <source>
        <dbReference type="Proteomes" id="UP000464214"/>
    </source>
</evidence>
<reference evidence="1 2" key="1">
    <citation type="submission" date="2020-01" db="EMBL/GenBank/DDBJ databases">
        <authorList>
            <person name="Kim M."/>
        </authorList>
    </citation>
    <scope>NUCLEOTIDE SEQUENCE [LARGE SCALE GENOMIC DNA]</scope>
    <source>
        <strain evidence="1 2">BT10</strain>
    </source>
</reference>
<accession>A0A6P1NU70</accession>
<proteinExistence type="predicted"/>
<name>A0A6P1NU70_9BACT</name>
<organism evidence="1 2">
    <name type="scientific">Nibribacter ruber</name>
    <dbReference type="NCBI Taxonomy" id="2698458"/>
    <lineage>
        <taxon>Bacteria</taxon>
        <taxon>Pseudomonadati</taxon>
        <taxon>Bacteroidota</taxon>
        <taxon>Cytophagia</taxon>
        <taxon>Cytophagales</taxon>
        <taxon>Hymenobacteraceae</taxon>
        <taxon>Nibribacter</taxon>
    </lineage>
</organism>
<dbReference type="EMBL" id="CP047897">
    <property type="protein sequence ID" value="QHL87416.1"/>
    <property type="molecule type" value="Genomic_DNA"/>
</dbReference>
<dbReference type="Proteomes" id="UP000464214">
    <property type="component" value="Chromosome"/>
</dbReference>
<dbReference type="RefSeq" id="WP_160690794.1">
    <property type="nucleotide sequence ID" value="NZ_CP047897.1"/>
</dbReference>
<protein>
    <submittedName>
        <fullName evidence="1">Uncharacterized protein</fullName>
    </submittedName>
</protein>